<dbReference type="Gene3D" id="3.40.50.450">
    <property type="match status" value="1"/>
</dbReference>
<dbReference type="GO" id="GO:0046872">
    <property type="term" value="F:metal ion binding"/>
    <property type="evidence" value="ECO:0007669"/>
    <property type="project" value="UniProtKB-KW"/>
</dbReference>
<evidence type="ECO:0000256" key="8">
    <source>
        <dbReference type="ARBA" id="ARBA00023152"/>
    </source>
</evidence>
<dbReference type="AlphaFoldDB" id="A0A0R2HNH1"/>
<keyword evidence="4 9" id="KW-0808">Transferase</keyword>
<dbReference type="GO" id="GO:0061621">
    <property type="term" value="P:canonical glycolysis"/>
    <property type="evidence" value="ECO:0007669"/>
    <property type="project" value="TreeGrafter"/>
</dbReference>
<comment type="pathway">
    <text evidence="2 9">Carbohydrate degradation; glycolysis; D-glyceraldehyde 3-phosphate and glycerone phosphate from D-glucose: step 3/4.</text>
</comment>
<feature type="binding site" evidence="9">
    <location>
        <begin position="78"/>
        <end position="79"/>
    </location>
    <ligand>
        <name>ATP</name>
        <dbReference type="ChEBI" id="CHEBI:30616"/>
    </ligand>
</feature>
<dbReference type="Gene3D" id="3.40.50.460">
    <property type="entry name" value="Phosphofructokinase domain"/>
    <property type="match status" value="1"/>
</dbReference>
<comment type="subunit">
    <text evidence="9">Homodimer or homotetramer.</text>
</comment>
<sequence>MEQNIKKIALLSGGGDCPGLNAVIRTITKTAIEKYGWEVIGYVYGYRGLYNNNYVDLTVEKVENIYKEGGTILYSSNKDNLFDYLVDDGKGGKVKKDVSDVGVENLKKAGVDVLVVLGGDGTLTSARDFSRKGVNVIGVPKTMDNDLASTDVTYGFMSAMSVGTEFIDRLQTTAKSHHRVILCELMGRDAGWITLYAGLAGNAGICLIPEIPFKVENIVKAVKRRDEQGLPYTVIAVAEGAKYADGTKVIGKIVEDSPDPVRLGGIAKQLENDLEKMIPNHEVRSVNPGHIIRGGDISAYDRILSVRYGVAACELINEGHFGNVVTINGDKMGYTSLEEVIGAAKIGQQKHVDPNGELVKAAKAIGISFGDE</sequence>
<dbReference type="GO" id="GO:0005524">
    <property type="term" value="F:ATP binding"/>
    <property type="evidence" value="ECO:0007669"/>
    <property type="project" value="UniProtKB-KW"/>
</dbReference>
<evidence type="ECO:0000256" key="4">
    <source>
        <dbReference type="ARBA" id="ARBA00022679"/>
    </source>
</evidence>
<evidence type="ECO:0000313" key="11">
    <source>
        <dbReference type="EMBL" id="KRN51044.1"/>
    </source>
</evidence>
<keyword evidence="7 9" id="KW-0460">Magnesium</keyword>
<accession>A0A0R2HNH1</accession>
<feature type="active site" description="Proton acceptor" evidence="9">
    <location>
        <position position="144"/>
    </location>
</feature>
<keyword evidence="6 9" id="KW-0418">Kinase</keyword>
<reference evidence="11 12" key="1">
    <citation type="journal article" date="2015" name="Genome Announc.">
        <title>Expanding the biotechnology potential of lactobacilli through comparative genomics of 213 strains and associated genera.</title>
        <authorList>
            <person name="Sun Z."/>
            <person name="Harris H.M."/>
            <person name="McCann A."/>
            <person name="Guo C."/>
            <person name="Argimon S."/>
            <person name="Zhang W."/>
            <person name="Yang X."/>
            <person name="Jeffery I.B."/>
            <person name="Cooney J.C."/>
            <person name="Kagawa T.F."/>
            <person name="Liu W."/>
            <person name="Song Y."/>
            <person name="Salvetti E."/>
            <person name="Wrobel A."/>
            <person name="Rasinkangas P."/>
            <person name="Parkhill J."/>
            <person name="Rea M.C."/>
            <person name="O'Sullivan O."/>
            <person name="Ritari J."/>
            <person name="Douillard F.P."/>
            <person name="Paul Ross R."/>
            <person name="Yang R."/>
            <person name="Briner A.E."/>
            <person name="Felis G.E."/>
            <person name="de Vos W.M."/>
            <person name="Barrangou R."/>
            <person name="Klaenhammer T.R."/>
            <person name="Caufield P.W."/>
            <person name="Cui Y."/>
            <person name="Zhang H."/>
            <person name="O'Toole P.W."/>
        </authorList>
    </citation>
    <scope>NUCLEOTIDE SEQUENCE [LARGE SCALE GENOMIC DNA]</scope>
    <source>
        <strain evidence="11 12">DSM 20405</strain>
    </source>
</reference>
<dbReference type="PANTHER" id="PTHR13697:SF52">
    <property type="entry name" value="ATP-DEPENDENT 6-PHOSPHOFRUCTOKINASE 3"/>
    <property type="match status" value="1"/>
</dbReference>
<evidence type="ECO:0000256" key="6">
    <source>
        <dbReference type="ARBA" id="ARBA00022777"/>
    </source>
</evidence>
<comment type="cofactor">
    <cofactor evidence="1 9">
        <name>Mg(2+)</name>
        <dbReference type="ChEBI" id="CHEBI:18420"/>
    </cofactor>
</comment>
<feature type="binding site" description="in other chain" evidence="9">
    <location>
        <begin position="290"/>
        <end position="293"/>
    </location>
    <ligand>
        <name>substrate</name>
        <note>ligand shared between dimeric partners</note>
    </ligand>
</feature>
<evidence type="ECO:0000256" key="3">
    <source>
        <dbReference type="ARBA" id="ARBA00022490"/>
    </source>
</evidence>
<comment type="catalytic activity">
    <reaction evidence="9">
        <text>beta-D-fructose 6-phosphate + ATP = beta-D-fructose 1,6-bisphosphate + ADP + H(+)</text>
        <dbReference type="Rhea" id="RHEA:16109"/>
        <dbReference type="ChEBI" id="CHEBI:15378"/>
        <dbReference type="ChEBI" id="CHEBI:30616"/>
        <dbReference type="ChEBI" id="CHEBI:32966"/>
        <dbReference type="ChEBI" id="CHEBI:57634"/>
        <dbReference type="ChEBI" id="CHEBI:456216"/>
        <dbReference type="EC" id="2.7.1.11"/>
    </reaction>
</comment>
<keyword evidence="5 9" id="KW-0479">Metal-binding</keyword>
<feature type="binding site" evidence="9">
    <location>
        <position position="179"/>
    </location>
    <ligand>
        <name>substrate</name>
        <note>ligand shared between dimeric partners</note>
    </ligand>
</feature>
<dbReference type="InterPro" id="IPR022953">
    <property type="entry name" value="ATP_PFK"/>
</dbReference>
<dbReference type="Pfam" id="PF00365">
    <property type="entry name" value="PFK"/>
    <property type="match status" value="1"/>
</dbReference>
<evidence type="ECO:0000256" key="7">
    <source>
        <dbReference type="ARBA" id="ARBA00022842"/>
    </source>
</evidence>
<evidence type="ECO:0000313" key="12">
    <source>
        <dbReference type="Proteomes" id="UP000051841"/>
    </source>
</evidence>
<dbReference type="EMBL" id="JQBL01000003">
    <property type="protein sequence ID" value="KRN51044.1"/>
    <property type="molecule type" value="Genomic_DNA"/>
</dbReference>
<feature type="binding site" evidence="9">
    <location>
        <position position="120"/>
    </location>
    <ligand>
        <name>Mg(2+)</name>
        <dbReference type="ChEBI" id="CHEBI:18420"/>
        <note>catalytic</note>
    </ligand>
</feature>
<feature type="binding site" evidence="9">
    <location>
        <begin position="119"/>
        <end position="122"/>
    </location>
    <ligand>
        <name>ATP</name>
        <dbReference type="ChEBI" id="CHEBI:30616"/>
    </ligand>
</feature>
<dbReference type="HAMAP" id="MF_01976">
    <property type="entry name" value="Phosphofructokinase_III"/>
    <property type="match status" value="1"/>
</dbReference>
<dbReference type="InterPro" id="IPR012829">
    <property type="entry name" value="Phosphofructokinase_III"/>
</dbReference>
<evidence type="ECO:0000256" key="9">
    <source>
        <dbReference type="HAMAP-Rule" id="MF_01976"/>
    </source>
</evidence>
<gene>
    <name evidence="9" type="primary">pfkA</name>
    <name evidence="11" type="ORF">IV49_GL001117</name>
</gene>
<dbReference type="PIRSF" id="PIRSF000532">
    <property type="entry name" value="ATP_PFK_prok"/>
    <property type="match status" value="1"/>
</dbReference>
<dbReference type="UniPathway" id="UPA00109">
    <property type="reaction ID" value="UER00182"/>
</dbReference>
<name>A0A0R2HNH1_9FIRM</name>
<feature type="domain" description="Phosphofructokinase" evidence="10">
    <location>
        <begin position="7"/>
        <end position="316"/>
    </location>
</feature>
<comment type="caution">
    <text evidence="11">The sequence shown here is derived from an EMBL/GenBank/DDBJ whole genome shotgun (WGS) entry which is preliminary data.</text>
</comment>
<evidence type="ECO:0000256" key="2">
    <source>
        <dbReference type="ARBA" id="ARBA00004679"/>
    </source>
</evidence>
<feature type="binding site" description="in other chain" evidence="9">
    <location>
        <begin position="186"/>
        <end position="188"/>
    </location>
    <ligand>
        <name>substrate</name>
        <note>ligand shared between dimeric partners</note>
    </ligand>
</feature>
<proteinExistence type="inferred from homology"/>
<feature type="binding site" evidence="9">
    <location>
        <position position="15"/>
    </location>
    <ligand>
        <name>ATP</name>
        <dbReference type="ChEBI" id="CHEBI:30616"/>
    </ligand>
</feature>
<dbReference type="NCBIfam" id="NF002872">
    <property type="entry name" value="PRK03202.1"/>
    <property type="match status" value="1"/>
</dbReference>
<comment type="caution">
    <text evidence="9">Lacks conserved residue(s) required for the propagation of feature annotation.</text>
</comment>
<dbReference type="GO" id="GO:0042802">
    <property type="term" value="F:identical protein binding"/>
    <property type="evidence" value="ECO:0007669"/>
    <property type="project" value="TreeGrafter"/>
</dbReference>
<dbReference type="GO" id="GO:0006002">
    <property type="term" value="P:fructose 6-phosphate metabolic process"/>
    <property type="evidence" value="ECO:0007669"/>
    <property type="project" value="InterPro"/>
</dbReference>
<feature type="site" description="Important for substrate specificity; cannot use PPi as phosphoryl donor" evidence="9">
    <location>
        <position position="121"/>
    </location>
</feature>
<feature type="binding site" description="in other chain" evidence="9">
    <location>
        <begin position="142"/>
        <end position="144"/>
    </location>
    <ligand>
        <name>substrate</name>
        <note>ligand shared between dimeric partners</note>
    </ligand>
</feature>
<feature type="binding site" description="in other chain" evidence="9">
    <location>
        <position position="239"/>
    </location>
    <ligand>
        <name>substrate</name>
        <note>ligand shared between dimeric partners</note>
    </ligand>
</feature>
<dbReference type="GO" id="GO:0047334">
    <property type="term" value="F:diphosphate-fructose-6-phosphate 1-phosphotransferase activity"/>
    <property type="evidence" value="ECO:0007669"/>
    <property type="project" value="InterPro"/>
</dbReference>
<dbReference type="PATRIC" id="fig|1410657.5.peg.1158"/>
<dbReference type="GO" id="GO:0030388">
    <property type="term" value="P:fructose 1,6-bisphosphate metabolic process"/>
    <property type="evidence" value="ECO:0007669"/>
    <property type="project" value="TreeGrafter"/>
</dbReference>
<dbReference type="GO" id="GO:0070095">
    <property type="term" value="F:fructose-6-phosphate binding"/>
    <property type="evidence" value="ECO:0007669"/>
    <property type="project" value="TreeGrafter"/>
</dbReference>
<dbReference type="GO" id="GO:0016208">
    <property type="term" value="F:AMP binding"/>
    <property type="evidence" value="ECO:0007669"/>
    <property type="project" value="TreeGrafter"/>
</dbReference>
<keyword evidence="9" id="KW-0547">Nucleotide-binding</keyword>
<dbReference type="GO" id="GO:0005945">
    <property type="term" value="C:6-phosphofructokinase complex"/>
    <property type="evidence" value="ECO:0007669"/>
    <property type="project" value="TreeGrafter"/>
</dbReference>
<keyword evidence="9" id="KW-0067">ATP-binding</keyword>
<dbReference type="EC" id="2.7.1.11" evidence="9"/>
<dbReference type="InterPro" id="IPR000023">
    <property type="entry name" value="Phosphofructokinase_dom"/>
</dbReference>
<organism evidence="11 12">
    <name type="scientific">Kandleria vitulina DSM 20405</name>
    <dbReference type="NCBI Taxonomy" id="1410657"/>
    <lineage>
        <taxon>Bacteria</taxon>
        <taxon>Bacillati</taxon>
        <taxon>Bacillota</taxon>
        <taxon>Erysipelotrichia</taxon>
        <taxon>Erysipelotrichales</taxon>
        <taxon>Coprobacillaceae</taxon>
        <taxon>Kandleria</taxon>
    </lineage>
</organism>
<comment type="function">
    <text evidence="9">Catalyzes the phosphorylation of D-fructose 6-phosphate to fructose 1,6-bisphosphate by ATP, the first committing step of glycolysis.</text>
</comment>
<protein>
    <recommendedName>
        <fullName evidence="9">ATP-dependent 6-phosphofructokinase</fullName>
        <shortName evidence="9">ATP-PFK</shortName>
        <shortName evidence="9">Phosphofructokinase</shortName>
        <ecNumber evidence="9">2.7.1.11</ecNumber>
    </recommendedName>
    <alternativeName>
        <fullName evidence="9">Phosphohexokinase</fullName>
    </alternativeName>
</protein>
<keyword evidence="3 9" id="KW-0963">Cytoplasm</keyword>
<comment type="subcellular location">
    <subcellularLocation>
        <location evidence="9">Cytoplasm</location>
    </subcellularLocation>
</comment>
<keyword evidence="12" id="KW-1185">Reference proteome</keyword>
<dbReference type="GO" id="GO:0003872">
    <property type="term" value="F:6-phosphofructokinase activity"/>
    <property type="evidence" value="ECO:0007669"/>
    <property type="project" value="UniProtKB-UniRule"/>
</dbReference>
<dbReference type="Proteomes" id="UP000051841">
    <property type="component" value="Unassembled WGS sequence"/>
</dbReference>
<feature type="binding site" evidence="9">
    <location>
        <position position="284"/>
    </location>
    <ligand>
        <name>substrate</name>
        <note>ligand shared between dimeric partners</note>
    </ligand>
</feature>
<dbReference type="PRINTS" id="PR00476">
    <property type="entry name" value="PHFRCTKINASE"/>
</dbReference>
<dbReference type="InterPro" id="IPR012003">
    <property type="entry name" value="ATP_PFK_prok-type"/>
</dbReference>
<dbReference type="GO" id="GO:0048029">
    <property type="term" value="F:monosaccharide binding"/>
    <property type="evidence" value="ECO:0007669"/>
    <property type="project" value="TreeGrafter"/>
</dbReference>
<evidence type="ECO:0000256" key="1">
    <source>
        <dbReference type="ARBA" id="ARBA00001946"/>
    </source>
</evidence>
<dbReference type="SUPFAM" id="SSF53784">
    <property type="entry name" value="Phosphofructokinase"/>
    <property type="match status" value="1"/>
</dbReference>
<comment type="similarity">
    <text evidence="9">Belongs to the phosphofructokinase type A (PFKA) family. Mixed-substrate PFK group III subfamily.</text>
</comment>
<dbReference type="RefSeq" id="WP_029070460.1">
    <property type="nucleotide sequence ID" value="NZ_JNKN01000004.1"/>
</dbReference>
<evidence type="ECO:0000256" key="5">
    <source>
        <dbReference type="ARBA" id="ARBA00022723"/>
    </source>
</evidence>
<evidence type="ECO:0000259" key="10">
    <source>
        <dbReference type="Pfam" id="PF00365"/>
    </source>
</evidence>
<dbReference type="PANTHER" id="PTHR13697">
    <property type="entry name" value="PHOSPHOFRUCTOKINASE"/>
    <property type="match status" value="1"/>
</dbReference>
<keyword evidence="8 9" id="KW-0324">Glycolysis</keyword>
<dbReference type="InterPro" id="IPR035966">
    <property type="entry name" value="PKF_sf"/>
</dbReference>